<dbReference type="InterPro" id="IPR042188">
    <property type="entry name" value="MmgE/PrpD_sf_2"/>
</dbReference>
<dbReference type="InterPro" id="IPR042183">
    <property type="entry name" value="MmgE/PrpD_sf_1"/>
</dbReference>
<sequence>MATIVDSLAAFTAQLRFEQLPSNVVEESKRLLIDSIGCALGGLSHSKGTIGVEYARLMGAGTPGNQASILGTSERVSTVAAAFANGELINALDFDSILPPGHVSPYVIPGALAVGEAGKVSGQEMLCAVALSHEMSNRLGKSMDYLRDIKDGKVSPPPVFGYACTVFGATAAIGRLKGHSQATLANGLGLAGSISPVNSHWTWSQHAPATTIKYTAAGPLAQAAMAAAHLAELGHRGDRQILDDGEFGFRRFIGSSRWAPEKILPDLGTEWYFPPEQSYKPYPHCRILHALLDCLIDIVETNDIRPNEIEAINAWVEAFVMQPIWLLRKIDHVTDAQFSVAHGLSVGAHRIPPGKKWQSPEVVFDPSVLALMEKVSFDVHPDYEKLVSGNAASRPARIEVRARGKSFIGEARYPKGSPSPDPKSTMTTEELVAKFVRNAEGVLSAEKTDQAVTQLLNLDKVEDFASVMKLLTN</sequence>
<reference evidence="5" key="1">
    <citation type="journal article" date="2019" name="Int. J. Syst. Evol. Microbiol.">
        <title>The Global Catalogue of Microorganisms (GCM) 10K type strain sequencing project: providing services to taxonomists for standard genome sequencing and annotation.</title>
        <authorList>
            <consortium name="The Broad Institute Genomics Platform"/>
            <consortium name="The Broad Institute Genome Sequencing Center for Infectious Disease"/>
            <person name="Wu L."/>
            <person name="Ma J."/>
        </authorList>
    </citation>
    <scope>NUCLEOTIDE SEQUENCE [LARGE SCALE GENOMIC DNA]</scope>
    <source>
        <strain evidence="5">JCM 17804</strain>
    </source>
</reference>
<evidence type="ECO:0000259" key="2">
    <source>
        <dbReference type="Pfam" id="PF03972"/>
    </source>
</evidence>
<dbReference type="RefSeq" id="WP_345540630.1">
    <property type="nucleotide sequence ID" value="NZ_BAABGJ010000079.1"/>
</dbReference>
<protein>
    <submittedName>
        <fullName evidence="4">MmgE/PrpD family protein</fullName>
    </submittedName>
</protein>
<evidence type="ECO:0000313" key="5">
    <source>
        <dbReference type="Proteomes" id="UP001500975"/>
    </source>
</evidence>
<dbReference type="Gene3D" id="1.10.4100.10">
    <property type="entry name" value="2-methylcitrate dehydratase PrpD"/>
    <property type="match status" value="1"/>
</dbReference>
<dbReference type="Gene3D" id="3.30.1330.120">
    <property type="entry name" value="2-methylcitrate dehydratase PrpD"/>
    <property type="match status" value="1"/>
</dbReference>
<dbReference type="SUPFAM" id="SSF103378">
    <property type="entry name" value="2-methylcitrate dehydratase PrpD"/>
    <property type="match status" value="1"/>
</dbReference>
<feature type="domain" description="MmgE/PrpD N-terminal" evidence="2">
    <location>
        <begin position="7"/>
        <end position="254"/>
    </location>
</feature>
<organism evidence="4 5">
    <name type="scientific">Variovorax defluvii</name>
    <dbReference type="NCBI Taxonomy" id="913761"/>
    <lineage>
        <taxon>Bacteria</taxon>
        <taxon>Pseudomonadati</taxon>
        <taxon>Pseudomonadota</taxon>
        <taxon>Betaproteobacteria</taxon>
        <taxon>Burkholderiales</taxon>
        <taxon>Comamonadaceae</taxon>
        <taxon>Variovorax</taxon>
    </lineage>
</organism>
<dbReference type="InterPro" id="IPR036148">
    <property type="entry name" value="MmgE/PrpD_sf"/>
</dbReference>
<gene>
    <name evidence="4" type="ORF">GCM10023165_43930</name>
</gene>
<dbReference type="Proteomes" id="UP001500975">
    <property type="component" value="Unassembled WGS sequence"/>
</dbReference>
<dbReference type="InterPro" id="IPR045336">
    <property type="entry name" value="MmgE_PrpD_N"/>
</dbReference>
<dbReference type="InterPro" id="IPR005656">
    <property type="entry name" value="MmgE_PrpD"/>
</dbReference>
<dbReference type="PANTHER" id="PTHR16943:SF8">
    <property type="entry name" value="2-METHYLCITRATE DEHYDRATASE"/>
    <property type="match status" value="1"/>
</dbReference>
<comment type="caution">
    <text evidence="4">The sequence shown here is derived from an EMBL/GenBank/DDBJ whole genome shotgun (WGS) entry which is preliminary data.</text>
</comment>
<dbReference type="Pfam" id="PF03972">
    <property type="entry name" value="MmgE_PrpD_N"/>
    <property type="match status" value="1"/>
</dbReference>
<evidence type="ECO:0000256" key="1">
    <source>
        <dbReference type="ARBA" id="ARBA00006174"/>
    </source>
</evidence>
<evidence type="ECO:0000313" key="4">
    <source>
        <dbReference type="EMBL" id="GAA4353615.1"/>
    </source>
</evidence>
<dbReference type="EMBL" id="BAABGJ010000079">
    <property type="protein sequence ID" value="GAA4353615.1"/>
    <property type="molecule type" value="Genomic_DNA"/>
</dbReference>
<dbReference type="PANTHER" id="PTHR16943">
    <property type="entry name" value="2-METHYLCITRATE DEHYDRATASE-RELATED"/>
    <property type="match status" value="1"/>
</dbReference>
<evidence type="ECO:0000259" key="3">
    <source>
        <dbReference type="Pfam" id="PF19305"/>
    </source>
</evidence>
<feature type="domain" description="MmgE/PrpD C-terminal" evidence="3">
    <location>
        <begin position="282"/>
        <end position="456"/>
    </location>
</feature>
<dbReference type="InterPro" id="IPR045337">
    <property type="entry name" value="MmgE_PrpD_C"/>
</dbReference>
<comment type="similarity">
    <text evidence="1">Belongs to the PrpD family.</text>
</comment>
<name>A0ABP8I908_9BURK</name>
<keyword evidence="5" id="KW-1185">Reference proteome</keyword>
<accession>A0ABP8I908</accession>
<proteinExistence type="inferred from homology"/>
<dbReference type="Pfam" id="PF19305">
    <property type="entry name" value="MmgE_PrpD_C"/>
    <property type="match status" value="1"/>
</dbReference>